<protein>
    <submittedName>
        <fullName evidence="2">Uncharacterized protein</fullName>
    </submittedName>
</protein>
<proteinExistence type="predicted"/>
<feature type="chain" id="PRO_5025458661" evidence="1">
    <location>
        <begin position="21"/>
        <end position="160"/>
    </location>
</feature>
<evidence type="ECO:0000256" key="1">
    <source>
        <dbReference type="SAM" id="SignalP"/>
    </source>
</evidence>
<dbReference type="EMBL" id="ML977574">
    <property type="protein sequence ID" value="KAF2003012.1"/>
    <property type="molecule type" value="Genomic_DNA"/>
</dbReference>
<evidence type="ECO:0000313" key="3">
    <source>
        <dbReference type="Proteomes" id="UP000799779"/>
    </source>
</evidence>
<keyword evidence="3" id="KW-1185">Reference proteome</keyword>
<sequence>MPSKSLVCPFSLSVFLLCSSWIFQKFTQLRHVALKTRRPLSFVQSKCLQAENLQEQRHGISVDRNRRDGLHRGVRICNLFRTFTVQAQQRDKFLHNLNKEFSLSSELSANLLHECIKASDTAAHLWVVRSSRNDRVRLSPGGMFVVTQSDAFITMLNLHE</sequence>
<dbReference type="AlphaFoldDB" id="A0A6A5WMS5"/>
<accession>A0A6A5WMS5</accession>
<evidence type="ECO:0000313" key="2">
    <source>
        <dbReference type="EMBL" id="KAF2003012.1"/>
    </source>
</evidence>
<reference evidence="2" key="1">
    <citation type="journal article" date="2020" name="Stud. Mycol.">
        <title>101 Dothideomycetes genomes: a test case for predicting lifestyles and emergence of pathogens.</title>
        <authorList>
            <person name="Haridas S."/>
            <person name="Albert R."/>
            <person name="Binder M."/>
            <person name="Bloem J."/>
            <person name="Labutti K."/>
            <person name="Salamov A."/>
            <person name="Andreopoulos B."/>
            <person name="Baker S."/>
            <person name="Barry K."/>
            <person name="Bills G."/>
            <person name="Bluhm B."/>
            <person name="Cannon C."/>
            <person name="Castanera R."/>
            <person name="Culley D."/>
            <person name="Daum C."/>
            <person name="Ezra D."/>
            <person name="Gonzalez J."/>
            <person name="Henrissat B."/>
            <person name="Kuo A."/>
            <person name="Liang C."/>
            <person name="Lipzen A."/>
            <person name="Lutzoni F."/>
            <person name="Magnuson J."/>
            <person name="Mondo S."/>
            <person name="Nolan M."/>
            <person name="Ohm R."/>
            <person name="Pangilinan J."/>
            <person name="Park H.-J."/>
            <person name="Ramirez L."/>
            <person name="Alfaro M."/>
            <person name="Sun H."/>
            <person name="Tritt A."/>
            <person name="Yoshinaga Y."/>
            <person name="Zwiers L.-H."/>
            <person name="Turgeon B."/>
            <person name="Goodwin S."/>
            <person name="Spatafora J."/>
            <person name="Crous P."/>
            <person name="Grigoriev I."/>
        </authorList>
    </citation>
    <scope>NUCLEOTIDE SEQUENCE</scope>
    <source>
        <strain evidence="2">CBS 123094</strain>
    </source>
</reference>
<feature type="signal peptide" evidence="1">
    <location>
        <begin position="1"/>
        <end position="20"/>
    </location>
</feature>
<keyword evidence="1" id="KW-0732">Signal</keyword>
<dbReference type="Proteomes" id="UP000799779">
    <property type="component" value="Unassembled WGS sequence"/>
</dbReference>
<organism evidence="2 3">
    <name type="scientific">Amniculicola lignicola CBS 123094</name>
    <dbReference type="NCBI Taxonomy" id="1392246"/>
    <lineage>
        <taxon>Eukaryota</taxon>
        <taxon>Fungi</taxon>
        <taxon>Dikarya</taxon>
        <taxon>Ascomycota</taxon>
        <taxon>Pezizomycotina</taxon>
        <taxon>Dothideomycetes</taxon>
        <taxon>Pleosporomycetidae</taxon>
        <taxon>Pleosporales</taxon>
        <taxon>Amniculicolaceae</taxon>
        <taxon>Amniculicola</taxon>
    </lineage>
</organism>
<name>A0A6A5WMS5_9PLEO</name>
<gene>
    <name evidence="2" type="ORF">P154DRAFT_108856</name>
</gene>